<dbReference type="Pfam" id="PF00398">
    <property type="entry name" value="RrnaAD"/>
    <property type="match status" value="1"/>
</dbReference>
<dbReference type="GO" id="GO:0005829">
    <property type="term" value="C:cytosol"/>
    <property type="evidence" value="ECO:0007669"/>
    <property type="project" value="TreeGrafter"/>
</dbReference>
<dbReference type="CDD" id="cd02440">
    <property type="entry name" value="AdoMet_MTases"/>
    <property type="match status" value="1"/>
</dbReference>
<comment type="subcellular location">
    <subcellularLocation>
        <location evidence="7">Cytoplasm</location>
    </subcellularLocation>
</comment>
<dbReference type="FunFam" id="3.40.50.150:FF:000023">
    <property type="entry name" value="Ribosomal RNA small subunit methyltransferase A"/>
    <property type="match status" value="1"/>
</dbReference>
<gene>
    <name evidence="7 10" type="primary">rsmA</name>
    <name evidence="7" type="synonym">ksgA</name>
    <name evidence="10" type="ORF">NSA23_08870</name>
</gene>
<evidence type="ECO:0000256" key="7">
    <source>
        <dbReference type="HAMAP-Rule" id="MF_00607"/>
    </source>
</evidence>
<reference evidence="10" key="1">
    <citation type="submission" date="2022-07" db="EMBL/GenBank/DDBJ databases">
        <title>Enhanced cultured diversity of the mouse gut microbiota enables custom-made synthetic communities.</title>
        <authorList>
            <person name="Afrizal A."/>
        </authorList>
    </citation>
    <scope>NUCLEOTIDE SEQUENCE</scope>
    <source>
        <strain evidence="10">DSM 29482</strain>
    </source>
</reference>
<comment type="similarity">
    <text evidence="7">Belongs to the class I-like SAM-binding methyltransferase superfamily. rRNA adenine N(6)-methyltransferase family. RsmA subfamily.</text>
</comment>
<dbReference type="EC" id="2.1.1.182" evidence="7"/>
<dbReference type="GO" id="GO:0052908">
    <property type="term" value="F:16S rRNA (adenine(1518)-N(6)/adenine(1519)-N(6))-dimethyltransferase activity"/>
    <property type="evidence" value="ECO:0007669"/>
    <property type="project" value="UniProtKB-EC"/>
</dbReference>
<feature type="binding site" evidence="7 8">
    <location>
        <position position="32"/>
    </location>
    <ligand>
        <name>S-adenosyl-L-methionine</name>
        <dbReference type="ChEBI" id="CHEBI:59789"/>
    </ligand>
</feature>
<evidence type="ECO:0000313" key="11">
    <source>
        <dbReference type="Proteomes" id="UP001142078"/>
    </source>
</evidence>
<evidence type="ECO:0000256" key="6">
    <source>
        <dbReference type="ARBA" id="ARBA00022884"/>
    </source>
</evidence>
<keyword evidence="6 7" id="KW-0694">RNA-binding</keyword>
<proteinExistence type="inferred from homology"/>
<feature type="binding site" evidence="7 8">
    <location>
        <position position="57"/>
    </location>
    <ligand>
        <name>S-adenosyl-L-methionine</name>
        <dbReference type="ChEBI" id="CHEBI:59789"/>
    </ligand>
</feature>
<dbReference type="AlphaFoldDB" id="A0A9X2MJI5"/>
<dbReference type="Proteomes" id="UP001142078">
    <property type="component" value="Unassembled WGS sequence"/>
</dbReference>
<dbReference type="InterPro" id="IPR020598">
    <property type="entry name" value="rRNA_Ade_methylase_Trfase_N"/>
</dbReference>
<keyword evidence="11" id="KW-1185">Reference proteome</keyword>
<feature type="binding site" evidence="7 8">
    <location>
        <position position="30"/>
    </location>
    <ligand>
        <name>S-adenosyl-L-methionine</name>
        <dbReference type="ChEBI" id="CHEBI:59789"/>
    </ligand>
</feature>
<evidence type="ECO:0000313" key="10">
    <source>
        <dbReference type="EMBL" id="MCR2044230.1"/>
    </source>
</evidence>
<keyword evidence="4 7" id="KW-0808">Transferase</keyword>
<dbReference type="PROSITE" id="PS01131">
    <property type="entry name" value="RRNA_A_DIMETH"/>
    <property type="match status" value="1"/>
</dbReference>
<evidence type="ECO:0000256" key="8">
    <source>
        <dbReference type="PROSITE-ProRule" id="PRU01026"/>
    </source>
</evidence>
<evidence type="ECO:0000256" key="2">
    <source>
        <dbReference type="ARBA" id="ARBA00022552"/>
    </source>
</evidence>
<dbReference type="InterPro" id="IPR023165">
    <property type="entry name" value="rRNA_Ade_diMease-like_C"/>
</dbReference>
<evidence type="ECO:0000259" key="9">
    <source>
        <dbReference type="SMART" id="SM00650"/>
    </source>
</evidence>
<dbReference type="SUPFAM" id="SSF53335">
    <property type="entry name" value="S-adenosyl-L-methionine-dependent methyltransferases"/>
    <property type="match status" value="1"/>
</dbReference>
<dbReference type="PANTHER" id="PTHR11727:SF7">
    <property type="entry name" value="DIMETHYLADENOSINE TRANSFERASE-RELATED"/>
    <property type="match status" value="1"/>
</dbReference>
<evidence type="ECO:0000256" key="4">
    <source>
        <dbReference type="ARBA" id="ARBA00022679"/>
    </source>
</evidence>
<dbReference type="PROSITE" id="PS51689">
    <property type="entry name" value="SAM_RNA_A_N6_MT"/>
    <property type="match status" value="1"/>
</dbReference>
<dbReference type="InterPro" id="IPR011530">
    <property type="entry name" value="rRNA_adenine_dimethylase"/>
</dbReference>
<dbReference type="OrthoDB" id="9814755at2"/>
<dbReference type="InterPro" id="IPR029063">
    <property type="entry name" value="SAM-dependent_MTases_sf"/>
</dbReference>
<accession>A0A9X2MJI5</accession>
<dbReference type="HAMAP" id="MF_00607">
    <property type="entry name" value="16SrRNA_methyltr_A"/>
    <property type="match status" value="1"/>
</dbReference>
<dbReference type="Gene3D" id="1.10.8.100">
    <property type="entry name" value="Ribosomal RNA adenine dimethylase-like, domain 2"/>
    <property type="match status" value="1"/>
</dbReference>
<dbReference type="EMBL" id="JANJZL010000005">
    <property type="protein sequence ID" value="MCR2044230.1"/>
    <property type="molecule type" value="Genomic_DNA"/>
</dbReference>
<keyword evidence="2 7" id="KW-0698">rRNA processing</keyword>
<comment type="caution">
    <text evidence="10">The sequence shown here is derived from an EMBL/GenBank/DDBJ whole genome shotgun (WGS) entry which is preliminary data.</text>
</comment>
<keyword evidence="5 7" id="KW-0949">S-adenosyl-L-methionine</keyword>
<comment type="catalytic activity">
    <reaction evidence="7">
        <text>adenosine(1518)/adenosine(1519) in 16S rRNA + 4 S-adenosyl-L-methionine = N(6)-dimethyladenosine(1518)/N(6)-dimethyladenosine(1519) in 16S rRNA + 4 S-adenosyl-L-homocysteine + 4 H(+)</text>
        <dbReference type="Rhea" id="RHEA:19609"/>
        <dbReference type="Rhea" id="RHEA-COMP:10232"/>
        <dbReference type="Rhea" id="RHEA-COMP:10233"/>
        <dbReference type="ChEBI" id="CHEBI:15378"/>
        <dbReference type="ChEBI" id="CHEBI:57856"/>
        <dbReference type="ChEBI" id="CHEBI:59789"/>
        <dbReference type="ChEBI" id="CHEBI:74411"/>
        <dbReference type="ChEBI" id="CHEBI:74493"/>
        <dbReference type="EC" id="2.1.1.182"/>
    </reaction>
</comment>
<comment type="function">
    <text evidence="7">Specifically dimethylates two adjacent adenosines (A1518 and A1519) in the loop of a conserved hairpin near the 3'-end of 16S rRNA in the 30S particle. May play a critical role in biogenesis of 30S subunits.</text>
</comment>
<dbReference type="RefSeq" id="WP_042678987.1">
    <property type="nucleotide sequence ID" value="NZ_CABKTM010000009.1"/>
</dbReference>
<dbReference type="InterPro" id="IPR020596">
    <property type="entry name" value="rRNA_Ade_Mease_Trfase_CS"/>
</dbReference>
<evidence type="ECO:0000256" key="1">
    <source>
        <dbReference type="ARBA" id="ARBA00022490"/>
    </source>
</evidence>
<evidence type="ECO:0000256" key="3">
    <source>
        <dbReference type="ARBA" id="ARBA00022603"/>
    </source>
</evidence>
<evidence type="ECO:0000256" key="5">
    <source>
        <dbReference type="ARBA" id="ARBA00022691"/>
    </source>
</evidence>
<feature type="binding site" evidence="7 8">
    <location>
        <position position="78"/>
    </location>
    <ligand>
        <name>S-adenosyl-L-methionine</name>
        <dbReference type="ChEBI" id="CHEBI:59789"/>
    </ligand>
</feature>
<dbReference type="PANTHER" id="PTHR11727">
    <property type="entry name" value="DIMETHYLADENOSINE TRANSFERASE"/>
    <property type="match status" value="1"/>
</dbReference>
<dbReference type="Gene3D" id="3.40.50.150">
    <property type="entry name" value="Vaccinia Virus protein VP39"/>
    <property type="match status" value="1"/>
</dbReference>
<feature type="binding site" evidence="7 8">
    <location>
        <position position="127"/>
    </location>
    <ligand>
        <name>S-adenosyl-L-methionine</name>
        <dbReference type="ChEBI" id="CHEBI:59789"/>
    </ligand>
</feature>
<feature type="binding site" evidence="7 8">
    <location>
        <position position="103"/>
    </location>
    <ligand>
        <name>S-adenosyl-L-methionine</name>
        <dbReference type="ChEBI" id="CHEBI:59789"/>
    </ligand>
</feature>
<dbReference type="GO" id="GO:0003723">
    <property type="term" value="F:RNA binding"/>
    <property type="evidence" value="ECO:0007669"/>
    <property type="project" value="UniProtKB-UniRule"/>
</dbReference>
<keyword evidence="1 7" id="KW-0963">Cytoplasm</keyword>
<feature type="domain" description="Ribosomal RNA adenine methylase transferase N-terminal" evidence="9">
    <location>
        <begin position="37"/>
        <end position="212"/>
    </location>
</feature>
<dbReference type="SMART" id="SM00650">
    <property type="entry name" value="rADc"/>
    <property type="match status" value="1"/>
</dbReference>
<protein>
    <recommendedName>
        <fullName evidence="7">Ribosomal RNA small subunit methyltransferase A</fullName>
        <ecNumber evidence="7">2.1.1.182</ecNumber>
    </recommendedName>
    <alternativeName>
        <fullName evidence="7">16S rRNA (adenine(1518)-N(6)/adenine(1519)-N(6))-dimethyltransferase</fullName>
    </alternativeName>
    <alternativeName>
        <fullName evidence="7">16S rRNA dimethyladenosine transferase</fullName>
    </alternativeName>
    <alternativeName>
        <fullName evidence="7">16S rRNA dimethylase</fullName>
    </alternativeName>
    <alternativeName>
        <fullName evidence="7">S-adenosylmethionine-6-N', N'-adenosyl(rRNA) dimethyltransferase</fullName>
    </alternativeName>
</protein>
<dbReference type="NCBIfam" id="TIGR00755">
    <property type="entry name" value="ksgA"/>
    <property type="match status" value="1"/>
</dbReference>
<sequence length="289" mass="32891">MDKKKLYSPSYIREIMSKYNFKFSKSLGQNFLIDGNILRKICEEGQVSKKDDILEIGPGIGTLTEELSSRANKVVAVELDKALIPILDETLKDCYNVEIVSGDILKIDLPKLFKEKFKNENIKVVANLPYYITTPIIGKLLEDELDIDSILVMVQYEVAERMKASPGTKDYGSLSVFVQYYTEPEIIFSVPKTAFMPSPNVDSAVIELKIRKEKLELENRERFFKVVKAAFSQRRKTILNSLSSGLKIEKDIIRDTLDKSGIDSKLRAENLTIEEFSKISAILPPFNIY</sequence>
<name>A0A9X2MJI5_9FIRM</name>
<dbReference type="InterPro" id="IPR001737">
    <property type="entry name" value="KsgA/Erm"/>
</dbReference>
<keyword evidence="3 7" id="KW-0489">Methyltransferase</keyword>
<organism evidence="10 11">
    <name type="scientific">Anaerosalibacter massiliensis</name>
    <dbReference type="NCBI Taxonomy" id="1347392"/>
    <lineage>
        <taxon>Bacteria</taxon>
        <taxon>Bacillati</taxon>
        <taxon>Bacillota</taxon>
        <taxon>Tissierellia</taxon>
        <taxon>Tissierellales</taxon>
        <taxon>Sporanaerobacteraceae</taxon>
        <taxon>Anaerosalibacter</taxon>
    </lineage>
</organism>